<keyword evidence="2" id="KW-1185">Reference proteome</keyword>
<comment type="caution">
    <text evidence="1">The sequence shown here is derived from an EMBL/GenBank/DDBJ whole genome shotgun (WGS) entry which is preliminary data.</text>
</comment>
<dbReference type="InterPro" id="IPR029787">
    <property type="entry name" value="Nucleotide_cyclase"/>
</dbReference>
<dbReference type="AlphaFoldDB" id="A0A2N3LWU0"/>
<organism evidence="1 2">
    <name type="scientific">Pleomorphomonas diazotrophica</name>
    <dbReference type="NCBI Taxonomy" id="1166257"/>
    <lineage>
        <taxon>Bacteria</taxon>
        <taxon>Pseudomonadati</taxon>
        <taxon>Pseudomonadota</taxon>
        <taxon>Alphaproteobacteria</taxon>
        <taxon>Hyphomicrobiales</taxon>
        <taxon>Pleomorphomonadaceae</taxon>
        <taxon>Pleomorphomonas</taxon>
    </lineage>
</organism>
<accession>A0A2N3LWU0</accession>
<dbReference type="EMBL" id="PJNW01000008">
    <property type="protein sequence ID" value="PKR89091.1"/>
    <property type="molecule type" value="Genomic_DNA"/>
</dbReference>
<evidence type="ECO:0008006" key="3">
    <source>
        <dbReference type="Google" id="ProtNLM"/>
    </source>
</evidence>
<name>A0A2N3LWU0_9HYPH</name>
<gene>
    <name evidence="1" type="ORF">CXZ10_11280</name>
</gene>
<reference evidence="1 2" key="1">
    <citation type="submission" date="2017-12" db="EMBL/GenBank/DDBJ databases">
        <title>Anaerobic carbon monoxide metabolism by Pleomorphomonas carboxyditropha sp. nov., a new mesophilic hydrogenogenic carboxidotroph.</title>
        <authorList>
            <person name="Esquivel-Elizondo S."/>
            <person name="Krajmalnik-Brown R."/>
        </authorList>
    </citation>
    <scope>NUCLEOTIDE SEQUENCE [LARGE SCALE GENOMIC DNA]</scope>
    <source>
        <strain evidence="1 2">R5-392</strain>
    </source>
</reference>
<proteinExistence type="predicted"/>
<evidence type="ECO:0000313" key="2">
    <source>
        <dbReference type="Proteomes" id="UP000233491"/>
    </source>
</evidence>
<evidence type="ECO:0000313" key="1">
    <source>
        <dbReference type="EMBL" id="PKR89091.1"/>
    </source>
</evidence>
<sequence length="270" mass="31071">MAMFGREKQRDPRNFIATYDDSAPVEYQMRAIAFFDILGWRQAVEESDADPNIRKILLNAVWSFAARAKDYVETETEDHPSRDEYSQFSDSVIVSFPYAGHYDLYRLLKFVTEFQTSMVMLGLPLRGGVTVGPLFHMDAIAFGPAMNRAYCLESQVARMPRIIIDRSLDDDVVAAASELPKHWSFVVRGDDGYYETDFLAPYVMNEKLAKRLEVKIDNWIQQYRNDDGILAKYQWLKARWDASKAEALERIKKGFNYQGPHNAKGGPHMD</sequence>
<dbReference type="SUPFAM" id="SSF55073">
    <property type="entry name" value="Nucleotide cyclase"/>
    <property type="match status" value="1"/>
</dbReference>
<dbReference type="Proteomes" id="UP000233491">
    <property type="component" value="Unassembled WGS sequence"/>
</dbReference>
<protein>
    <recommendedName>
        <fullName evidence="3">Adenylate cyclase</fullName>
    </recommendedName>
</protein>
<dbReference type="OrthoDB" id="8235971at2"/>
<dbReference type="RefSeq" id="WP_101289309.1">
    <property type="nucleotide sequence ID" value="NZ_FOUQ01000017.1"/>
</dbReference>